<name>A0ABP1HM52_9EUKA</name>
<dbReference type="InterPro" id="IPR001611">
    <property type="entry name" value="Leu-rich_rpt"/>
</dbReference>
<organism evidence="1 2">
    <name type="scientific">Hexamita inflata</name>
    <dbReference type="NCBI Taxonomy" id="28002"/>
    <lineage>
        <taxon>Eukaryota</taxon>
        <taxon>Metamonada</taxon>
        <taxon>Diplomonadida</taxon>
        <taxon>Hexamitidae</taxon>
        <taxon>Hexamitinae</taxon>
        <taxon>Hexamita</taxon>
    </lineage>
</organism>
<keyword evidence="2" id="KW-1185">Reference proteome</keyword>
<dbReference type="Proteomes" id="UP001642409">
    <property type="component" value="Unassembled WGS sequence"/>
</dbReference>
<proteinExistence type="predicted"/>
<dbReference type="Gene3D" id="3.80.10.10">
    <property type="entry name" value="Ribonuclease Inhibitor"/>
    <property type="match status" value="1"/>
</dbReference>
<dbReference type="EMBL" id="CAXDID020000036">
    <property type="protein sequence ID" value="CAL5997557.1"/>
    <property type="molecule type" value="Genomic_DNA"/>
</dbReference>
<accession>A0ABP1HM52</accession>
<dbReference type="InterPro" id="IPR032675">
    <property type="entry name" value="LRR_dom_sf"/>
</dbReference>
<protein>
    <submittedName>
        <fullName evidence="1">Leucine-rich_repeat domain superfamily</fullName>
    </submittedName>
</protein>
<reference evidence="1 2" key="1">
    <citation type="submission" date="2024-07" db="EMBL/GenBank/DDBJ databases">
        <authorList>
            <person name="Akdeniz Z."/>
        </authorList>
    </citation>
    <scope>NUCLEOTIDE SEQUENCE [LARGE SCALE GENOMIC DNA]</scope>
</reference>
<evidence type="ECO:0000313" key="2">
    <source>
        <dbReference type="Proteomes" id="UP001642409"/>
    </source>
</evidence>
<sequence>MIAKYQNRVNTHVIAVENVSENQIYQIYQNTNNRDCEQKGDKYLLHCTQENIQTILNRIEAIDPNLKTTREPFRFLMISEDNELEELGFVNELNLQKLAVQDSKNVKYTEIVDVKIFSVLASELENLEGIQNWTELRELYLNINNLKIFEQQQNLTNLTVQIQNLEPLERLSLSKLLNLQTLIINDNKLTYLSCLKPLAKLVHLDVRRNILLEVDFVLELKELKILLLEGNMIYHREIVQKHPNYNNWIKSKILPPKTILLSDLEKKTSRQSFLYYQSIKDIYNRKMIAKVLKIELIRMQSLLRMFQKTKYIKIYQNTNNRDCEQKGDKYLLHCTQKIFKRFQQNRIEAIDPNLKTTQEPFRFQ</sequence>
<evidence type="ECO:0000313" key="1">
    <source>
        <dbReference type="EMBL" id="CAL5997557.1"/>
    </source>
</evidence>
<dbReference type="PROSITE" id="PS51450">
    <property type="entry name" value="LRR"/>
    <property type="match status" value="1"/>
</dbReference>
<gene>
    <name evidence="1" type="ORF">HINF_LOCUS15307</name>
</gene>
<comment type="caution">
    <text evidence="1">The sequence shown here is derived from an EMBL/GenBank/DDBJ whole genome shotgun (WGS) entry which is preliminary data.</text>
</comment>
<dbReference type="SUPFAM" id="SSF52058">
    <property type="entry name" value="L domain-like"/>
    <property type="match status" value="1"/>
</dbReference>